<keyword evidence="4 6" id="KW-0472">Membrane</keyword>
<evidence type="ECO:0000256" key="5">
    <source>
        <dbReference type="SAM" id="MobiDB-lite"/>
    </source>
</evidence>
<dbReference type="EMBL" id="JH668311">
    <property type="protein sequence ID" value="KAG6444567.1"/>
    <property type="molecule type" value="Genomic_DNA"/>
</dbReference>
<reference evidence="9" key="2">
    <citation type="submission" date="2020-12" db="EMBL/GenBank/DDBJ databases">
        <authorList>
            <person name="Kanost M."/>
        </authorList>
    </citation>
    <scope>NUCLEOTIDE SEQUENCE</scope>
</reference>
<evidence type="ECO:0000256" key="1">
    <source>
        <dbReference type="ARBA" id="ARBA00004141"/>
    </source>
</evidence>
<feature type="transmembrane region" description="Helical" evidence="6">
    <location>
        <begin position="413"/>
        <end position="434"/>
    </location>
</feature>
<gene>
    <name evidence="9" type="ORF">O3G_MSEX003393</name>
</gene>
<feature type="transmembrane region" description="Helical" evidence="6">
    <location>
        <begin position="171"/>
        <end position="195"/>
    </location>
</feature>
<dbReference type="InterPro" id="IPR000832">
    <property type="entry name" value="GPCR_2_secretin-like"/>
</dbReference>
<feature type="domain" description="G-protein coupled receptors family 2 profile 2" evidence="8">
    <location>
        <begin position="170"/>
        <end position="436"/>
    </location>
</feature>
<dbReference type="PANTHER" id="PTHR47154">
    <property type="entry name" value="G-PROTEIN COUPLED RECEPTOR MTH-RELATED"/>
    <property type="match status" value="1"/>
</dbReference>
<dbReference type="EMBL" id="JH668311">
    <property type="protein sequence ID" value="KAG6444568.1"/>
    <property type="molecule type" value="Genomic_DNA"/>
</dbReference>
<dbReference type="CDD" id="cd15039">
    <property type="entry name" value="7tmB3_Methuselah-like"/>
    <property type="match status" value="1"/>
</dbReference>
<dbReference type="GO" id="GO:0008528">
    <property type="term" value="F:G protein-coupled peptide receptor activity"/>
    <property type="evidence" value="ECO:0007669"/>
    <property type="project" value="TreeGrafter"/>
</dbReference>
<name>A0A921YS57_MANSE</name>
<feature type="transmembrane region" description="Helical" evidence="6">
    <location>
        <begin position="283"/>
        <end position="304"/>
    </location>
</feature>
<comment type="subcellular location">
    <subcellularLocation>
        <location evidence="1">Membrane</location>
        <topology evidence="1">Multi-pass membrane protein</topology>
    </subcellularLocation>
</comment>
<evidence type="ECO:0000256" key="3">
    <source>
        <dbReference type="ARBA" id="ARBA00022989"/>
    </source>
</evidence>
<accession>A0A921YS57</accession>
<organism evidence="9 10">
    <name type="scientific">Manduca sexta</name>
    <name type="common">Tobacco hawkmoth</name>
    <name type="synonym">Tobacco hornworm</name>
    <dbReference type="NCBI Taxonomy" id="7130"/>
    <lineage>
        <taxon>Eukaryota</taxon>
        <taxon>Metazoa</taxon>
        <taxon>Ecdysozoa</taxon>
        <taxon>Arthropoda</taxon>
        <taxon>Hexapoda</taxon>
        <taxon>Insecta</taxon>
        <taxon>Pterygota</taxon>
        <taxon>Neoptera</taxon>
        <taxon>Endopterygota</taxon>
        <taxon>Lepidoptera</taxon>
        <taxon>Glossata</taxon>
        <taxon>Ditrysia</taxon>
        <taxon>Bombycoidea</taxon>
        <taxon>Sphingidae</taxon>
        <taxon>Sphinginae</taxon>
        <taxon>Sphingini</taxon>
        <taxon>Manduca</taxon>
    </lineage>
</organism>
<sequence length="499" mass="57481">MFAEILLFLYIIELCSASNVRSGFAQNVTIRPKNMCNSGVCVSKCCPLGMVMERRGKIVCVFPQEEDIIVFENKNFVHNKINVTGQVTFSKDFELVFGVVCKRKYFNTHPYYMQEDGKLFIMISANIPPWLILGPENYCIDTFVQEDSSGERTTQLDALICFAQNQEENHYVLSFTCMIISCVFILATCAVYAWLPELRNLHGRVLMAYLLCLFVAFAFMATMQIMLTIDNISSNVCAAFTFIIYYWLLVAFFWLNVMCFDIWWTFSGKRGMSLEKLSIRARFLAYSAYAFSIPTALTILLAALEFSGLPSHPLLPMIRQQGCFIYGTSKLIYLYGPIVVLCVANLIFFVLTAVKITQIKRQTSVLKSKESSMHDQHRNDKQRFLLYVKLFAVMGINWILEVLSAIYPDANEFWRFTDAYNVLIGVIIFIIFVCKRKIFRLIKKRIKETYHRSTNDEEMKRFGNTKRNGQRTFNQTSRSDTIRTTVGIDTNSIKSSTQL</sequence>
<dbReference type="PROSITE" id="PS50261">
    <property type="entry name" value="G_PROTEIN_RECEP_F2_4"/>
    <property type="match status" value="1"/>
</dbReference>
<evidence type="ECO:0000256" key="6">
    <source>
        <dbReference type="SAM" id="Phobius"/>
    </source>
</evidence>
<feature type="transmembrane region" description="Helical" evidence="6">
    <location>
        <begin position="384"/>
        <end position="407"/>
    </location>
</feature>
<feature type="transmembrane region" description="Helical" evidence="6">
    <location>
        <begin position="207"/>
        <end position="227"/>
    </location>
</feature>
<dbReference type="InterPro" id="IPR051384">
    <property type="entry name" value="Mth_GPCR"/>
</dbReference>
<dbReference type="EMBL" id="JH668311">
    <property type="protein sequence ID" value="KAG6444569.1"/>
    <property type="molecule type" value="Genomic_DNA"/>
</dbReference>
<evidence type="ECO:0000313" key="9">
    <source>
        <dbReference type="EMBL" id="KAG6444567.1"/>
    </source>
</evidence>
<feature type="compositionally biased region" description="Polar residues" evidence="5">
    <location>
        <begin position="465"/>
        <end position="479"/>
    </location>
</feature>
<evidence type="ECO:0000313" key="10">
    <source>
        <dbReference type="Proteomes" id="UP000791440"/>
    </source>
</evidence>
<feature type="region of interest" description="Disordered" evidence="5">
    <location>
        <begin position="454"/>
        <end position="479"/>
    </location>
</feature>
<dbReference type="GO" id="GO:0007166">
    <property type="term" value="P:cell surface receptor signaling pathway"/>
    <property type="evidence" value="ECO:0007669"/>
    <property type="project" value="InterPro"/>
</dbReference>
<dbReference type="Pfam" id="PF00002">
    <property type="entry name" value="7tm_2"/>
    <property type="match status" value="1"/>
</dbReference>
<dbReference type="PANTHER" id="PTHR47154:SF2">
    <property type="entry name" value="G-PROTEIN COUPLED RECEPTOR MTH-RELATED"/>
    <property type="match status" value="1"/>
</dbReference>
<keyword evidence="10" id="KW-1185">Reference proteome</keyword>
<dbReference type="Proteomes" id="UP000791440">
    <property type="component" value="Unassembled WGS sequence"/>
</dbReference>
<evidence type="ECO:0000256" key="4">
    <source>
        <dbReference type="ARBA" id="ARBA00023136"/>
    </source>
</evidence>
<protein>
    <recommendedName>
        <fullName evidence="8">G-protein coupled receptors family 2 profile 2 domain-containing protein</fullName>
    </recommendedName>
</protein>
<keyword evidence="3 6" id="KW-1133">Transmembrane helix</keyword>
<comment type="caution">
    <text evidence="9">The sequence shown here is derived from an EMBL/GenBank/DDBJ whole genome shotgun (WGS) entry which is preliminary data.</text>
</comment>
<dbReference type="GO" id="GO:0005886">
    <property type="term" value="C:plasma membrane"/>
    <property type="evidence" value="ECO:0007669"/>
    <property type="project" value="TreeGrafter"/>
</dbReference>
<evidence type="ECO:0000256" key="2">
    <source>
        <dbReference type="ARBA" id="ARBA00022692"/>
    </source>
</evidence>
<proteinExistence type="predicted"/>
<feature type="transmembrane region" description="Helical" evidence="6">
    <location>
        <begin position="332"/>
        <end position="354"/>
    </location>
</feature>
<evidence type="ECO:0000259" key="8">
    <source>
        <dbReference type="PROSITE" id="PS50261"/>
    </source>
</evidence>
<reference evidence="9" key="1">
    <citation type="journal article" date="2016" name="Insect Biochem. Mol. Biol.">
        <title>Multifaceted biological insights from a draft genome sequence of the tobacco hornworm moth, Manduca sexta.</title>
        <authorList>
            <person name="Kanost M.R."/>
            <person name="Arrese E.L."/>
            <person name="Cao X."/>
            <person name="Chen Y.R."/>
            <person name="Chellapilla S."/>
            <person name="Goldsmith M.R."/>
            <person name="Grosse-Wilde E."/>
            <person name="Heckel D.G."/>
            <person name="Herndon N."/>
            <person name="Jiang H."/>
            <person name="Papanicolaou A."/>
            <person name="Qu J."/>
            <person name="Soulages J.L."/>
            <person name="Vogel H."/>
            <person name="Walters J."/>
            <person name="Waterhouse R.M."/>
            <person name="Ahn S.J."/>
            <person name="Almeida F.C."/>
            <person name="An C."/>
            <person name="Aqrawi P."/>
            <person name="Bretschneider A."/>
            <person name="Bryant W.B."/>
            <person name="Bucks S."/>
            <person name="Chao H."/>
            <person name="Chevignon G."/>
            <person name="Christen J.M."/>
            <person name="Clarke D.F."/>
            <person name="Dittmer N.T."/>
            <person name="Ferguson L.C.F."/>
            <person name="Garavelou S."/>
            <person name="Gordon K.H.J."/>
            <person name="Gunaratna R.T."/>
            <person name="Han Y."/>
            <person name="Hauser F."/>
            <person name="He Y."/>
            <person name="Heidel-Fischer H."/>
            <person name="Hirsh A."/>
            <person name="Hu Y."/>
            <person name="Jiang H."/>
            <person name="Kalra D."/>
            <person name="Klinner C."/>
            <person name="Konig C."/>
            <person name="Kovar C."/>
            <person name="Kroll A.R."/>
            <person name="Kuwar S.S."/>
            <person name="Lee S.L."/>
            <person name="Lehman R."/>
            <person name="Li K."/>
            <person name="Li Z."/>
            <person name="Liang H."/>
            <person name="Lovelace S."/>
            <person name="Lu Z."/>
            <person name="Mansfield J.H."/>
            <person name="McCulloch K.J."/>
            <person name="Mathew T."/>
            <person name="Morton B."/>
            <person name="Muzny D.M."/>
            <person name="Neunemann D."/>
            <person name="Ongeri F."/>
            <person name="Pauchet Y."/>
            <person name="Pu L.L."/>
            <person name="Pyrousis I."/>
            <person name="Rao X.J."/>
            <person name="Redding A."/>
            <person name="Roesel C."/>
            <person name="Sanchez-Gracia A."/>
            <person name="Schaack S."/>
            <person name="Shukla A."/>
            <person name="Tetreau G."/>
            <person name="Wang Y."/>
            <person name="Xiong G.H."/>
            <person name="Traut W."/>
            <person name="Walsh T.K."/>
            <person name="Worley K.C."/>
            <person name="Wu D."/>
            <person name="Wu W."/>
            <person name="Wu Y.Q."/>
            <person name="Zhang X."/>
            <person name="Zou Z."/>
            <person name="Zucker H."/>
            <person name="Briscoe A.D."/>
            <person name="Burmester T."/>
            <person name="Clem R.J."/>
            <person name="Feyereisen R."/>
            <person name="Grimmelikhuijzen C.J.P."/>
            <person name="Hamodrakas S.J."/>
            <person name="Hansson B.S."/>
            <person name="Huguet E."/>
            <person name="Jermiin L.S."/>
            <person name="Lan Q."/>
            <person name="Lehman H.K."/>
            <person name="Lorenzen M."/>
            <person name="Merzendorfer H."/>
            <person name="Michalopoulos I."/>
            <person name="Morton D.B."/>
            <person name="Muthukrishnan S."/>
            <person name="Oakeshott J.G."/>
            <person name="Palmer W."/>
            <person name="Park Y."/>
            <person name="Passarelli A.L."/>
            <person name="Rozas J."/>
            <person name="Schwartz L.M."/>
            <person name="Smith W."/>
            <person name="Southgate A."/>
            <person name="Vilcinskas A."/>
            <person name="Vogt R."/>
            <person name="Wang P."/>
            <person name="Werren J."/>
            <person name="Yu X.Q."/>
            <person name="Zhou J.J."/>
            <person name="Brown S.J."/>
            <person name="Scherer S.E."/>
            <person name="Richards S."/>
            <person name="Blissard G.W."/>
        </authorList>
    </citation>
    <scope>NUCLEOTIDE SEQUENCE</scope>
</reference>
<feature type="transmembrane region" description="Helical" evidence="6">
    <location>
        <begin position="239"/>
        <end position="263"/>
    </location>
</feature>
<feature type="chain" id="PRO_5038276317" description="G-protein coupled receptors family 2 profile 2 domain-containing protein" evidence="7">
    <location>
        <begin position="18"/>
        <end position="499"/>
    </location>
</feature>
<keyword evidence="7" id="KW-0732">Signal</keyword>
<feature type="signal peptide" evidence="7">
    <location>
        <begin position="1"/>
        <end position="17"/>
    </location>
</feature>
<evidence type="ECO:0000256" key="7">
    <source>
        <dbReference type="SAM" id="SignalP"/>
    </source>
</evidence>
<dbReference type="InterPro" id="IPR017981">
    <property type="entry name" value="GPCR_2-like_7TM"/>
</dbReference>
<dbReference type="AlphaFoldDB" id="A0A921YS57"/>
<keyword evidence="2 6" id="KW-0812">Transmembrane</keyword>